<comment type="similarity">
    <text evidence="2">Belongs to the TPX2 family.</text>
</comment>
<dbReference type="Proteomes" id="UP000825729">
    <property type="component" value="Unassembled WGS sequence"/>
</dbReference>
<evidence type="ECO:0000256" key="5">
    <source>
        <dbReference type="ARBA" id="ARBA00023212"/>
    </source>
</evidence>
<dbReference type="InterPro" id="IPR009675">
    <property type="entry name" value="TPX2_fam"/>
</dbReference>
<feature type="compositionally biased region" description="Basic and acidic residues" evidence="6">
    <location>
        <begin position="217"/>
        <end position="230"/>
    </location>
</feature>
<comment type="caution">
    <text evidence="8">The sequence shown here is derived from an EMBL/GenBank/DDBJ whole genome shotgun (WGS) entry which is preliminary data.</text>
</comment>
<accession>A0AAV7DTG7</accession>
<dbReference type="PANTHER" id="PTHR14326">
    <property type="entry name" value="TARGETING PROTEIN FOR XKLP2"/>
    <property type="match status" value="1"/>
</dbReference>
<feature type="domain" description="TPX2 C-terminal" evidence="7">
    <location>
        <begin position="381"/>
        <end position="455"/>
    </location>
</feature>
<feature type="region of interest" description="Disordered" evidence="6">
    <location>
        <begin position="113"/>
        <end position="160"/>
    </location>
</feature>
<keyword evidence="9" id="KW-1185">Reference proteome</keyword>
<evidence type="ECO:0000256" key="4">
    <source>
        <dbReference type="ARBA" id="ARBA00022701"/>
    </source>
</evidence>
<dbReference type="AlphaFoldDB" id="A0AAV7DTG7"/>
<feature type="compositionally biased region" description="Polar residues" evidence="6">
    <location>
        <begin position="268"/>
        <end position="277"/>
    </location>
</feature>
<evidence type="ECO:0000256" key="6">
    <source>
        <dbReference type="SAM" id="MobiDB-lite"/>
    </source>
</evidence>
<evidence type="ECO:0000256" key="1">
    <source>
        <dbReference type="ARBA" id="ARBA00004245"/>
    </source>
</evidence>
<feature type="compositionally biased region" description="Polar residues" evidence="6">
    <location>
        <begin position="20"/>
        <end position="29"/>
    </location>
</feature>
<feature type="compositionally biased region" description="Basic and acidic residues" evidence="6">
    <location>
        <begin position="449"/>
        <end position="463"/>
    </location>
</feature>
<keyword evidence="3" id="KW-0963">Cytoplasm</keyword>
<gene>
    <name evidence="8" type="ORF">H6P81_019984</name>
</gene>
<keyword evidence="4" id="KW-0493">Microtubule</keyword>
<dbReference type="GO" id="GO:0008017">
    <property type="term" value="F:microtubule binding"/>
    <property type="evidence" value="ECO:0007669"/>
    <property type="project" value="TreeGrafter"/>
</dbReference>
<dbReference type="Pfam" id="PF06886">
    <property type="entry name" value="TPX2"/>
    <property type="match status" value="1"/>
</dbReference>
<dbReference type="GO" id="GO:0005880">
    <property type="term" value="C:nuclear microtubule"/>
    <property type="evidence" value="ECO:0007669"/>
    <property type="project" value="TreeGrafter"/>
</dbReference>
<feature type="compositionally biased region" description="Acidic residues" evidence="6">
    <location>
        <begin position="150"/>
        <end position="160"/>
    </location>
</feature>
<protein>
    <recommendedName>
        <fullName evidence="7">TPX2 C-terminal domain-containing protein</fullName>
    </recommendedName>
</protein>
<dbReference type="InterPro" id="IPR027329">
    <property type="entry name" value="TPX2_C"/>
</dbReference>
<evidence type="ECO:0000256" key="3">
    <source>
        <dbReference type="ARBA" id="ARBA00022490"/>
    </source>
</evidence>
<dbReference type="GO" id="GO:0005819">
    <property type="term" value="C:spindle"/>
    <property type="evidence" value="ECO:0007669"/>
    <property type="project" value="InterPro"/>
</dbReference>
<organism evidence="8 9">
    <name type="scientific">Aristolochia fimbriata</name>
    <name type="common">White veined hardy Dutchman's pipe vine</name>
    <dbReference type="NCBI Taxonomy" id="158543"/>
    <lineage>
        <taxon>Eukaryota</taxon>
        <taxon>Viridiplantae</taxon>
        <taxon>Streptophyta</taxon>
        <taxon>Embryophyta</taxon>
        <taxon>Tracheophyta</taxon>
        <taxon>Spermatophyta</taxon>
        <taxon>Magnoliopsida</taxon>
        <taxon>Magnoliidae</taxon>
        <taxon>Piperales</taxon>
        <taxon>Aristolochiaceae</taxon>
        <taxon>Aristolochia</taxon>
    </lineage>
</organism>
<dbReference type="PANTHER" id="PTHR14326:SF58">
    <property type="entry name" value="TPX2 (TARGETING PROTEIN FOR XKLP2) PROTEIN FAMILY"/>
    <property type="match status" value="1"/>
</dbReference>
<feature type="region of interest" description="Disordered" evidence="6">
    <location>
        <begin position="441"/>
        <end position="468"/>
    </location>
</feature>
<name>A0AAV7DTG7_ARIFI</name>
<dbReference type="EMBL" id="JAINDJ010000008">
    <property type="protein sequence ID" value="KAG9439819.1"/>
    <property type="molecule type" value="Genomic_DNA"/>
</dbReference>
<proteinExistence type="inferred from homology"/>
<feature type="region of interest" description="Disordered" evidence="6">
    <location>
        <begin position="1"/>
        <end position="29"/>
    </location>
</feature>
<evidence type="ECO:0000313" key="9">
    <source>
        <dbReference type="Proteomes" id="UP000825729"/>
    </source>
</evidence>
<evidence type="ECO:0000313" key="8">
    <source>
        <dbReference type="EMBL" id="KAG9439819.1"/>
    </source>
</evidence>
<dbReference type="GO" id="GO:0090307">
    <property type="term" value="P:mitotic spindle assembly"/>
    <property type="evidence" value="ECO:0007669"/>
    <property type="project" value="TreeGrafter"/>
</dbReference>
<reference evidence="8 9" key="1">
    <citation type="submission" date="2021-07" db="EMBL/GenBank/DDBJ databases">
        <title>The Aristolochia fimbriata genome: insights into angiosperm evolution, floral development and chemical biosynthesis.</title>
        <authorList>
            <person name="Jiao Y."/>
        </authorList>
    </citation>
    <scope>NUCLEOTIDE SEQUENCE [LARGE SCALE GENOMIC DNA]</scope>
    <source>
        <strain evidence="8">IBCAS-2021</strain>
        <tissue evidence="8">Leaf</tissue>
    </source>
</reference>
<sequence>MTPVKEQKTPRSKIAENSKSENFNPNVTASALDAKSPIVTSAKSKKSVARNPFRTGPLPIQERKFFVAKKKSTKEASGNATCKCKEKHLNLKKCPCVAYESLRASQEEFFKKRPSEIKSGDSGEIDVDGKECKEKSENGRRVGESHFLEDGSEENGSEVDFEEFELSGECGSSRIRKIKHRLLEEARSSIPETGSGLVLHLVKAFEKLATIPNPKESAGKDTTDNVEKGKVTKWAMPGLQRTKSTESEVSSSSFPPPPFVFSSKTSDNSHSVRSSIDSTTSNGSRTSGGGRRSQRNSSSSGRAGSRKCKQQPKSTCQQPFKLKTEERGMLKQEEFQKKVEEMLMEEKRQRVPIAQGLPWTTDEPETLVKPPVKINTKPLDFQLHSDVRAVERAEFDHQVAEKLSVMELYRLERERQQKLEEEEEIKRLRRELVPKAQPMPYFDRPFVPKRSEKLPTIPKEPRFHMPPQNKKIKCMSWNDLNSVYYHDQ</sequence>
<feature type="region of interest" description="Disordered" evidence="6">
    <location>
        <begin position="209"/>
        <end position="327"/>
    </location>
</feature>
<keyword evidence="5" id="KW-0206">Cytoskeleton</keyword>
<evidence type="ECO:0000256" key="2">
    <source>
        <dbReference type="ARBA" id="ARBA00005885"/>
    </source>
</evidence>
<comment type="subcellular location">
    <subcellularLocation>
        <location evidence="1">Cytoplasm</location>
        <location evidence="1">Cytoskeleton</location>
    </subcellularLocation>
</comment>
<dbReference type="GO" id="GO:0060236">
    <property type="term" value="P:regulation of mitotic spindle organization"/>
    <property type="evidence" value="ECO:0007669"/>
    <property type="project" value="InterPro"/>
</dbReference>
<dbReference type="GO" id="GO:0030295">
    <property type="term" value="F:protein kinase activator activity"/>
    <property type="evidence" value="ECO:0007669"/>
    <property type="project" value="TreeGrafter"/>
</dbReference>
<evidence type="ECO:0000259" key="7">
    <source>
        <dbReference type="Pfam" id="PF06886"/>
    </source>
</evidence>
<feature type="compositionally biased region" description="Basic and acidic residues" evidence="6">
    <location>
        <begin position="113"/>
        <end position="149"/>
    </location>
</feature>
<feature type="compositionally biased region" description="Basic and acidic residues" evidence="6">
    <location>
        <begin position="1"/>
        <end position="19"/>
    </location>
</feature>